<organism evidence="3">
    <name type="scientific">Sinorhizobium medicae</name>
    <dbReference type="NCBI Taxonomy" id="110321"/>
    <lineage>
        <taxon>Bacteria</taxon>
        <taxon>Pseudomonadati</taxon>
        <taxon>Pseudomonadota</taxon>
        <taxon>Alphaproteobacteria</taxon>
        <taxon>Hyphomicrobiales</taxon>
        <taxon>Rhizobiaceae</taxon>
        <taxon>Sinorhizobium/Ensifer group</taxon>
        <taxon>Sinorhizobium</taxon>
    </lineage>
</organism>
<proteinExistence type="predicted"/>
<reference evidence="3" key="3">
    <citation type="submission" date="2019-06" db="EMBL/GenBank/DDBJ databases">
        <authorList>
            <person name="Le Quere A."/>
            <person name="Colella S."/>
        </authorList>
    </citation>
    <scope>NUCLEOTIDE SEQUENCE</scope>
    <source>
        <strain evidence="3">EmedicaeMD41</strain>
    </source>
</reference>
<protein>
    <submittedName>
        <fullName evidence="2 3">Transcriptional regulator</fullName>
    </submittedName>
</protein>
<dbReference type="RefSeq" id="WP_011974758.1">
    <property type="nucleotide sequence ID" value="NZ_ATYC01000022.1"/>
</dbReference>
<dbReference type="Pfam" id="PF01381">
    <property type="entry name" value="HTH_3"/>
    <property type="match status" value="1"/>
</dbReference>
<dbReference type="InterPro" id="IPR001387">
    <property type="entry name" value="Cro/C1-type_HTH"/>
</dbReference>
<reference evidence="2 4" key="2">
    <citation type="journal article" date="2018" name="FEMS Microbiol. Ecol.">
        <title>Co-invading symbiotic mutualists of Medicago polymorpha retain high ancestral diversity and contain diverse accessory genomes.</title>
        <authorList>
            <person name="Porter S.S."/>
            <person name="Faber-Hammond J.J."/>
            <person name="Friesen M.L."/>
        </authorList>
    </citation>
    <scope>NUCLEOTIDE SEQUENCE [LARGE SCALE GENOMIC DNA]</scope>
    <source>
        <strain evidence="2 4">Str16</strain>
    </source>
</reference>
<feature type="domain" description="HTH cro/C1-type" evidence="1">
    <location>
        <begin position="7"/>
        <end position="61"/>
    </location>
</feature>
<accession>A0A508X4T9</accession>
<dbReference type="EMBL" id="CABFNB010000139">
    <property type="protein sequence ID" value="VTZ64858.1"/>
    <property type="molecule type" value="Genomic_DNA"/>
</dbReference>
<dbReference type="EMBL" id="NBUC01000059">
    <property type="protein sequence ID" value="PLU05571.1"/>
    <property type="molecule type" value="Genomic_DNA"/>
</dbReference>
<dbReference type="Proteomes" id="UP000507954">
    <property type="component" value="Unassembled WGS sequence"/>
</dbReference>
<keyword evidence="4" id="KW-1185">Reference proteome</keyword>
<evidence type="ECO:0000313" key="3">
    <source>
        <dbReference type="EMBL" id="VTZ64858.1"/>
    </source>
</evidence>
<dbReference type="Gene3D" id="1.10.260.40">
    <property type="entry name" value="lambda repressor-like DNA-binding domains"/>
    <property type="match status" value="1"/>
</dbReference>
<dbReference type="InterPro" id="IPR010982">
    <property type="entry name" value="Lambda_DNA-bd_dom_sf"/>
</dbReference>
<name>A0A508X4T9_9HYPH</name>
<dbReference type="AlphaFoldDB" id="A0A508X4T9"/>
<evidence type="ECO:0000313" key="2">
    <source>
        <dbReference type="EMBL" id="PLU05571.1"/>
    </source>
</evidence>
<dbReference type="Proteomes" id="UP001190825">
    <property type="component" value="Unassembled WGS sequence"/>
</dbReference>
<dbReference type="SMART" id="SM00530">
    <property type="entry name" value="HTH_XRE"/>
    <property type="match status" value="1"/>
</dbReference>
<dbReference type="SUPFAM" id="SSF47413">
    <property type="entry name" value="lambda repressor-like DNA-binding domains"/>
    <property type="match status" value="1"/>
</dbReference>
<evidence type="ECO:0000313" key="4">
    <source>
        <dbReference type="Proteomes" id="UP001190825"/>
    </source>
</evidence>
<dbReference type="PROSITE" id="PS50943">
    <property type="entry name" value="HTH_CROC1"/>
    <property type="match status" value="1"/>
</dbReference>
<dbReference type="CDD" id="cd00093">
    <property type="entry name" value="HTH_XRE"/>
    <property type="match status" value="1"/>
</dbReference>
<gene>
    <name evidence="2" type="ORF">BMJ33_07935</name>
    <name evidence="3" type="ORF">EMEDMD4_70161</name>
</gene>
<dbReference type="GeneID" id="87984311"/>
<evidence type="ECO:0000259" key="1">
    <source>
        <dbReference type="PROSITE" id="PS50943"/>
    </source>
</evidence>
<reference evidence="2" key="1">
    <citation type="submission" date="2017-04" db="EMBL/GenBank/DDBJ databases">
        <authorList>
            <person name="Porter S."/>
            <person name="Friesen M.L."/>
            <person name="Faber-Hammond J."/>
        </authorList>
    </citation>
    <scope>NUCLEOTIDE SEQUENCE</scope>
    <source>
        <strain evidence="2">Str16</strain>
    </source>
</reference>
<dbReference type="GO" id="GO:0003677">
    <property type="term" value="F:DNA binding"/>
    <property type="evidence" value="ECO:0007669"/>
    <property type="project" value="InterPro"/>
</dbReference>
<sequence>MAGENAVKVWRSHRGMAARELAKKAGISAPYLSESKSGKKDGSPFAVRKIADAPSVDLDDLG</sequence>